<dbReference type="SUPFAM" id="SSF141868">
    <property type="entry name" value="EAL domain-like"/>
    <property type="match status" value="1"/>
</dbReference>
<dbReference type="InterPro" id="IPR035919">
    <property type="entry name" value="EAL_sf"/>
</dbReference>
<dbReference type="Gene3D" id="3.40.50.2300">
    <property type="match status" value="1"/>
</dbReference>
<sequence>MQNSENIKSGKKPIILLVDDEPIILVSLKQEITRRIGNSYKVETATSAAMAFQILDQSYSEGIAVPLILCDQIMGGMNGDEFLIQAHKKYPDIYKIMLTGQASGDSVGNALNYANLYRYLAKPWNSEDLIFTINEAIRSYFQDQKVRELNSKLEESAYLDRETQRPNFENLRRTLEQKERNQEMSCLAVMRIESFTTIMQSFGMETYIRILNQLYSILDSFLEDKGVLYHIYQDEAAILAKGISEENFCVLLTAFKIFLRSERIEMDGISFRIDISLGVAYDNSLIYHRARLATMNAANNPKTELVPYSESMDKVDRFHFNLRIGKKLNEALSAKNVVPYYQGIYDNKLGKITKYECLARIFEMGKVISPCCFIPIARATGQIQLLTPLIIEKSLKYFASFPEYSLSVNISQLDLEKKGFALWILSRLQHYGIAPERLILEILETDRWNGDANSNRSLHRLKEAGCKIAIDDFGIEQSNFERLMAIQPDFIKIDGKFIKGIHQNPTSYLLVAGITEMAHRIGIQVVAEFVCGKEEFDVVRSLNIEYSQGYHLMAPAPEVLQVSKLDLTHSYSIGS</sequence>
<dbReference type="InterPro" id="IPR050706">
    <property type="entry name" value="Cyclic-di-GMP_PDE-like"/>
</dbReference>
<dbReference type="InterPro" id="IPR011006">
    <property type="entry name" value="CheY-like_superfamily"/>
</dbReference>
<dbReference type="SMART" id="SM00448">
    <property type="entry name" value="REC"/>
    <property type="match status" value="1"/>
</dbReference>
<dbReference type="PANTHER" id="PTHR33121">
    <property type="entry name" value="CYCLIC DI-GMP PHOSPHODIESTERASE PDEF"/>
    <property type="match status" value="1"/>
</dbReference>
<organism evidence="4 5">
    <name type="scientific">Leptospira yasudae</name>
    <dbReference type="NCBI Taxonomy" id="2202201"/>
    <lineage>
        <taxon>Bacteria</taxon>
        <taxon>Pseudomonadati</taxon>
        <taxon>Spirochaetota</taxon>
        <taxon>Spirochaetia</taxon>
        <taxon>Leptospirales</taxon>
        <taxon>Leptospiraceae</taxon>
        <taxon>Leptospira</taxon>
    </lineage>
</organism>
<dbReference type="InterPro" id="IPR000160">
    <property type="entry name" value="GGDEF_dom"/>
</dbReference>
<dbReference type="EMBL" id="RQGM01000012">
    <property type="protein sequence ID" value="TGL88108.1"/>
    <property type="molecule type" value="Genomic_DNA"/>
</dbReference>
<reference evidence="4 5" key="1">
    <citation type="journal article" date="2019" name="PLoS Negl. Trop. Dis.">
        <title>Revisiting the worldwide diversity of Leptospira species in the environment.</title>
        <authorList>
            <person name="Vincent A.T."/>
            <person name="Schiettekatte O."/>
            <person name="Bourhy P."/>
            <person name="Veyrier F.J."/>
            <person name="Picardeau M."/>
        </authorList>
    </citation>
    <scope>NUCLEOTIDE SEQUENCE [LARGE SCALE GENOMIC DNA]</scope>
    <source>
        <strain evidence="4 5">201702445</strain>
    </source>
</reference>
<feature type="domain" description="Response regulatory" evidence="2">
    <location>
        <begin position="14"/>
        <end position="137"/>
    </location>
</feature>
<dbReference type="Proteomes" id="UP000297613">
    <property type="component" value="Unassembled WGS sequence"/>
</dbReference>
<dbReference type="SUPFAM" id="SSF55073">
    <property type="entry name" value="Nucleotide cyclase"/>
    <property type="match status" value="1"/>
</dbReference>
<feature type="domain" description="EAL" evidence="3">
    <location>
        <begin position="321"/>
        <end position="569"/>
    </location>
</feature>
<comment type="caution">
    <text evidence="4">The sequence shown here is derived from an EMBL/GenBank/DDBJ whole genome shotgun (WGS) entry which is preliminary data.</text>
</comment>
<evidence type="ECO:0000313" key="5">
    <source>
        <dbReference type="Proteomes" id="UP000297613"/>
    </source>
</evidence>
<dbReference type="GO" id="GO:0071111">
    <property type="term" value="F:cyclic-guanylate-specific phosphodiesterase activity"/>
    <property type="evidence" value="ECO:0007669"/>
    <property type="project" value="InterPro"/>
</dbReference>
<dbReference type="Pfam" id="PF00563">
    <property type="entry name" value="EAL"/>
    <property type="match status" value="1"/>
</dbReference>
<dbReference type="PROSITE" id="PS50110">
    <property type="entry name" value="RESPONSE_REGULATORY"/>
    <property type="match status" value="1"/>
</dbReference>
<dbReference type="GO" id="GO:0000160">
    <property type="term" value="P:phosphorelay signal transduction system"/>
    <property type="evidence" value="ECO:0007669"/>
    <property type="project" value="InterPro"/>
</dbReference>
<dbReference type="Pfam" id="PF00072">
    <property type="entry name" value="Response_reg"/>
    <property type="match status" value="1"/>
</dbReference>
<dbReference type="Gene3D" id="3.30.70.270">
    <property type="match status" value="1"/>
</dbReference>
<dbReference type="RefSeq" id="WP_135570708.1">
    <property type="nucleotide sequence ID" value="NZ_RQGK01000021.1"/>
</dbReference>
<dbReference type="SMART" id="SM00052">
    <property type="entry name" value="EAL"/>
    <property type="match status" value="1"/>
</dbReference>
<proteinExistence type="predicted"/>
<gene>
    <name evidence="4" type="ORF">EHQ83_03950</name>
</gene>
<evidence type="ECO:0000256" key="1">
    <source>
        <dbReference type="PROSITE-ProRule" id="PRU00169"/>
    </source>
</evidence>
<dbReference type="InterPro" id="IPR029787">
    <property type="entry name" value="Nucleotide_cyclase"/>
</dbReference>
<dbReference type="Pfam" id="PF00990">
    <property type="entry name" value="GGDEF"/>
    <property type="match status" value="1"/>
</dbReference>
<evidence type="ECO:0000259" key="2">
    <source>
        <dbReference type="PROSITE" id="PS50110"/>
    </source>
</evidence>
<dbReference type="CDD" id="cd01948">
    <property type="entry name" value="EAL"/>
    <property type="match status" value="1"/>
</dbReference>
<dbReference type="InterPro" id="IPR001789">
    <property type="entry name" value="Sig_transdc_resp-reg_receiver"/>
</dbReference>
<dbReference type="InterPro" id="IPR043128">
    <property type="entry name" value="Rev_trsase/Diguanyl_cyclase"/>
</dbReference>
<dbReference type="Gene3D" id="3.20.20.450">
    <property type="entry name" value="EAL domain"/>
    <property type="match status" value="1"/>
</dbReference>
<evidence type="ECO:0000313" key="4">
    <source>
        <dbReference type="EMBL" id="TGL88108.1"/>
    </source>
</evidence>
<dbReference type="SUPFAM" id="SSF52172">
    <property type="entry name" value="CheY-like"/>
    <property type="match status" value="1"/>
</dbReference>
<accession>A0A6N4QIY1</accession>
<keyword evidence="1" id="KW-0597">Phosphoprotein</keyword>
<dbReference type="PROSITE" id="PS50883">
    <property type="entry name" value="EAL"/>
    <property type="match status" value="1"/>
</dbReference>
<evidence type="ECO:0000259" key="3">
    <source>
        <dbReference type="PROSITE" id="PS50883"/>
    </source>
</evidence>
<name>A0A6N4QIY1_9LEPT</name>
<feature type="modified residue" description="4-aspartylphosphate" evidence="1">
    <location>
        <position position="71"/>
    </location>
</feature>
<dbReference type="SMART" id="SM00267">
    <property type="entry name" value="GGDEF"/>
    <property type="match status" value="1"/>
</dbReference>
<dbReference type="PANTHER" id="PTHR33121:SF71">
    <property type="entry name" value="OXYGEN SENSOR PROTEIN DOSP"/>
    <property type="match status" value="1"/>
</dbReference>
<protein>
    <submittedName>
        <fullName evidence="4">EAL domain-containing protein</fullName>
    </submittedName>
</protein>
<dbReference type="AlphaFoldDB" id="A0A6N4QIY1"/>
<dbReference type="InterPro" id="IPR001633">
    <property type="entry name" value="EAL_dom"/>
</dbReference>